<sequence>MFITASRSHPSKLVQMDSTHHLFTLGYEGLDISTFIERARAAGVKTVVDVRELPLSRKKGFSKSSFRDALAEAGIAYAHIPALGCPKEVRERYKADGSWATYTRGFLAYLETQQSTVNELVKIANATTACLVCFESDFTMCHRTYVARAARTKGGPVVVHLTSRTSFPDVAGRLAA</sequence>
<evidence type="ECO:0000313" key="2">
    <source>
        <dbReference type="Proteomes" id="UP001265550"/>
    </source>
</evidence>
<dbReference type="RefSeq" id="WP_204735566.1">
    <property type="nucleotide sequence ID" value="NZ_JAVDWE010000015.1"/>
</dbReference>
<comment type="caution">
    <text evidence="1">The sequence shown here is derived from an EMBL/GenBank/DDBJ whole genome shotgun (WGS) entry which is preliminary data.</text>
</comment>
<dbReference type="Pfam" id="PF04343">
    <property type="entry name" value="DUF488"/>
    <property type="match status" value="1"/>
</dbReference>
<dbReference type="EMBL" id="JAVDWE010000015">
    <property type="protein sequence ID" value="MDR7096581.1"/>
    <property type="molecule type" value="Genomic_DNA"/>
</dbReference>
<dbReference type="InterPro" id="IPR014519">
    <property type="entry name" value="UCP024492"/>
</dbReference>
<accession>A0ABU1VGI8</accession>
<gene>
    <name evidence="1" type="ORF">J2X09_004338</name>
</gene>
<reference evidence="1 2" key="1">
    <citation type="submission" date="2023-07" db="EMBL/GenBank/DDBJ databases">
        <title>Sorghum-associated microbial communities from plants grown in Nebraska, USA.</title>
        <authorList>
            <person name="Schachtman D."/>
        </authorList>
    </citation>
    <scope>NUCLEOTIDE SEQUENCE [LARGE SCALE GENOMIC DNA]</scope>
    <source>
        <strain evidence="1 2">BE240</strain>
    </source>
</reference>
<protein>
    <submittedName>
        <fullName evidence="1">Uncharacterized protein (DUF488 family)</fullName>
    </submittedName>
</protein>
<dbReference type="PIRSF" id="PIRSF024492">
    <property type="entry name" value="UCP024492"/>
    <property type="match status" value="1"/>
</dbReference>
<dbReference type="InterPro" id="IPR007438">
    <property type="entry name" value="DUF488"/>
</dbReference>
<dbReference type="PANTHER" id="PTHR39337">
    <property type="entry name" value="BLR5642 PROTEIN"/>
    <property type="match status" value="1"/>
</dbReference>
<dbReference type="Proteomes" id="UP001265550">
    <property type="component" value="Unassembled WGS sequence"/>
</dbReference>
<evidence type="ECO:0000313" key="1">
    <source>
        <dbReference type="EMBL" id="MDR7096581.1"/>
    </source>
</evidence>
<organism evidence="1 2">
    <name type="scientific">Hydrogenophaga laconesensis</name>
    <dbReference type="NCBI Taxonomy" id="1805971"/>
    <lineage>
        <taxon>Bacteria</taxon>
        <taxon>Pseudomonadati</taxon>
        <taxon>Pseudomonadota</taxon>
        <taxon>Betaproteobacteria</taxon>
        <taxon>Burkholderiales</taxon>
        <taxon>Comamonadaceae</taxon>
        <taxon>Hydrogenophaga</taxon>
    </lineage>
</organism>
<name>A0ABU1VGI8_9BURK</name>
<proteinExistence type="predicted"/>
<dbReference type="PANTHER" id="PTHR39337:SF1">
    <property type="entry name" value="BLR5642 PROTEIN"/>
    <property type="match status" value="1"/>
</dbReference>
<keyword evidence="2" id="KW-1185">Reference proteome</keyword>